<evidence type="ECO:0000313" key="3">
    <source>
        <dbReference type="Proteomes" id="UP000030653"/>
    </source>
</evidence>
<gene>
    <name evidence="2" type="ORF">DACRYDRAFT_115336</name>
</gene>
<dbReference type="SUPFAM" id="SSF63829">
    <property type="entry name" value="Calcium-dependent phosphotriesterase"/>
    <property type="match status" value="1"/>
</dbReference>
<feature type="transmembrane region" description="Helical" evidence="1">
    <location>
        <begin position="7"/>
        <end position="25"/>
    </location>
</feature>
<dbReference type="AlphaFoldDB" id="M5GE86"/>
<dbReference type="OrthoDB" id="5307922at2759"/>
<dbReference type="HOGENOM" id="CLU_035172_1_0_1"/>
<keyword evidence="1" id="KW-1133">Transmembrane helix</keyword>
<keyword evidence="1" id="KW-0472">Membrane</keyword>
<protein>
    <submittedName>
        <fullName evidence="2">Calcium-dependent phosphotriesterase</fullName>
    </submittedName>
</protein>
<keyword evidence="1" id="KW-0812">Transmembrane</keyword>
<evidence type="ECO:0000256" key="1">
    <source>
        <dbReference type="SAM" id="Phobius"/>
    </source>
</evidence>
<dbReference type="Proteomes" id="UP000030653">
    <property type="component" value="Unassembled WGS sequence"/>
</dbReference>
<dbReference type="EMBL" id="JH795860">
    <property type="protein sequence ID" value="EJU03073.1"/>
    <property type="molecule type" value="Genomic_DNA"/>
</dbReference>
<dbReference type="PANTHER" id="PTHR11799">
    <property type="entry name" value="PARAOXONASE"/>
    <property type="match status" value="1"/>
</dbReference>
<proteinExistence type="predicted"/>
<organism evidence="2 3">
    <name type="scientific">Dacryopinax primogenitus (strain DJM 731)</name>
    <name type="common">Brown rot fungus</name>
    <dbReference type="NCBI Taxonomy" id="1858805"/>
    <lineage>
        <taxon>Eukaryota</taxon>
        <taxon>Fungi</taxon>
        <taxon>Dikarya</taxon>
        <taxon>Basidiomycota</taxon>
        <taxon>Agaricomycotina</taxon>
        <taxon>Dacrymycetes</taxon>
        <taxon>Dacrymycetales</taxon>
        <taxon>Dacrymycetaceae</taxon>
        <taxon>Dacryopinax</taxon>
    </lineage>
</organism>
<dbReference type="InterPro" id="IPR011042">
    <property type="entry name" value="6-blade_b-propeller_TolB-like"/>
</dbReference>
<dbReference type="Gene3D" id="2.120.10.30">
    <property type="entry name" value="TolB, C-terminal domain"/>
    <property type="match status" value="1"/>
</dbReference>
<sequence length="422" mass="45292">MSRTATHLLRLLIFSILVALSYRLYNGYHLLVPIYPLPISYFHFPASTSQSTSQLPLSTSTTGQCHRINAPSGQLAYCEDLEEWHSLSGDRLGLLASCDPSRRGWNTVMGPLRDPNPRGSVWLVDPSTEESVQLPLVGYPEGHDFHPLGISVLPSAPGEPTTLFAVNHGRHNSTIEVFRLSSPSSGSPQLEYVRTLTHRRILSPNAVVAISPSTVLMSQDHTFTRRLPPPLGNTLPMLESVLALPGGSVDVLQFQPSSPQAAGTFTTPTFTSAVPHFPFANGLAYSPLTQTLAVASSSKAAVYMYDLPLASSVLLLPLRHKSTTPVPFSPDNLSFSSSGTLYASGHPNFPAIIRHAKSASSRAGSWVVSISQDGETRTVFQSAGGPEEEAWNASTTAIADEEHGKVWISGLYGEGILACGPA</sequence>
<evidence type="ECO:0000313" key="2">
    <source>
        <dbReference type="EMBL" id="EJU03073.1"/>
    </source>
</evidence>
<reference evidence="2 3" key="1">
    <citation type="journal article" date="2012" name="Science">
        <title>The Paleozoic origin of enzymatic lignin decomposition reconstructed from 31 fungal genomes.</title>
        <authorList>
            <person name="Floudas D."/>
            <person name="Binder M."/>
            <person name="Riley R."/>
            <person name="Barry K."/>
            <person name="Blanchette R.A."/>
            <person name="Henrissat B."/>
            <person name="Martinez A.T."/>
            <person name="Otillar R."/>
            <person name="Spatafora J.W."/>
            <person name="Yadav J.S."/>
            <person name="Aerts A."/>
            <person name="Benoit I."/>
            <person name="Boyd A."/>
            <person name="Carlson A."/>
            <person name="Copeland A."/>
            <person name="Coutinho P.M."/>
            <person name="de Vries R.P."/>
            <person name="Ferreira P."/>
            <person name="Findley K."/>
            <person name="Foster B."/>
            <person name="Gaskell J."/>
            <person name="Glotzer D."/>
            <person name="Gorecki P."/>
            <person name="Heitman J."/>
            <person name="Hesse C."/>
            <person name="Hori C."/>
            <person name="Igarashi K."/>
            <person name="Jurgens J.A."/>
            <person name="Kallen N."/>
            <person name="Kersten P."/>
            <person name="Kohler A."/>
            <person name="Kuees U."/>
            <person name="Kumar T.K.A."/>
            <person name="Kuo A."/>
            <person name="LaButti K."/>
            <person name="Larrondo L.F."/>
            <person name="Lindquist E."/>
            <person name="Ling A."/>
            <person name="Lombard V."/>
            <person name="Lucas S."/>
            <person name="Lundell T."/>
            <person name="Martin R."/>
            <person name="McLaughlin D.J."/>
            <person name="Morgenstern I."/>
            <person name="Morin E."/>
            <person name="Murat C."/>
            <person name="Nagy L.G."/>
            <person name="Nolan M."/>
            <person name="Ohm R.A."/>
            <person name="Patyshakuliyeva A."/>
            <person name="Rokas A."/>
            <person name="Ruiz-Duenas F.J."/>
            <person name="Sabat G."/>
            <person name="Salamov A."/>
            <person name="Samejima M."/>
            <person name="Schmutz J."/>
            <person name="Slot J.C."/>
            <person name="St John F."/>
            <person name="Stenlid J."/>
            <person name="Sun H."/>
            <person name="Sun S."/>
            <person name="Syed K."/>
            <person name="Tsang A."/>
            <person name="Wiebenga A."/>
            <person name="Young D."/>
            <person name="Pisabarro A."/>
            <person name="Eastwood D.C."/>
            <person name="Martin F."/>
            <person name="Cullen D."/>
            <person name="Grigoriev I.V."/>
            <person name="Hibbett D.S."/>
        </authorList>
    </citation>
    <scope>NUCLEOTIDE SEQUENCE [LARGE SCALE GENOMIC DNA]</scope>
    <source>
        <strain evidence="2 3">DJM-731 SS1</strain>
    </source>
</reference>
<dbReference type="PANTHER" id="PTHR11799:SF30">
    <property type="entry name" value="SERUM PARAOXONASE_ARYLESTERASE 2"/>
    <property type="match status" value="1"/>
</dbReference>
<dbReference type="RefSeq" id="XP_040629967.1">
    <property type="nucleotide sequence ID" value="XM_040769982.1"/>
</dbReference>
<accession>M5GE86</accession>
<keyword evidence="3" id="KW-1185">Reference proteome</keyword>
<dbReference type="GeneID" id="63685044"/>
<dbReference type="InterPro" id="IPR051288">
    <property type="entry name" value="Serum_paraoxonase/arylesterase"/>
</dbReference>
<name>M5GE86_DACPD</name>
<dbReference type="OMA" id="NDHYITK"/>